<keyword evidence="8 12" id="KW-0805">Transcription regulation</keyword>
<evidence type="ECO:0000256" key="2">
    <source>
        <dbReference type="ARBA" id="ARBA00004123"/>
    </source>
</evidence>
<dbReference type="InterPro" id="IPR044104">
    <property type="entry name" value="PHD_AL_plant"/>
</dbReference>
<evidence type="ECO:0000256" key="3">
    <source>
        <dbReference type="ARBA" id="ARBA00010445"/>
    </source>
</evidence>
<evidence type="ECO:0000256" key="10">
    <source>
        <dbReference type="ARBA" id="ARBA00023242"/>
    </source>
</evidence>
<organism evidence="15 16">
    <name type="scientific">Digitaria exilis</name>
    <dbReference type="NCBI Taxonomy" id="1010633"/>
    <lineage>
        <taxon>Eukaryota</taxon>
        <taxon>Viridiplantae</taxon>
        <taxon>Streptophyta</taxon>
        <taxon>Embryophyta</taxon>
        <taxon>Tracheophyta</taxon>
        <taxon>Spermatophyta</taxon>
        <taxon>Magnoliopsida</taxon>
        <taxon>Liliopsida</taxon>
        <taxon>Poales</taxon>
        <taxon>Poaceae</taxon>
        <taxon>PACMAD clade</taxon>
        <taxon>Panicoideae</taxon>
        <taxon>Panicodae</taxon>
        <taxon>Paniceae</taxon>
        <taxon>Anthephorinae</taxon>
        <taxon>Digitaria</taxon>
    </lineage>
</organism>
<keyword evidence="4 12" id="KW-0479">Metal-binding</keyword>
<dbReference type="InterPro" id="IPR045104">
    <property type="entry name" value="Alfin"/>
</dbReference>
<comment type="function">
    <text evidence="1 12">Histone-binding component that specifically recognizes H3 tails trimethylated on 'Lys-4' (H3K4me3), which mark transcription start sites of virtually all active genes.</text>
</comment>
<dbReference type="PANTHER" id="PTHR12321:SF113">
    <property type="entry name" value="PHD FINGER PROTEIN ALFIN-LIKE"/>
    <property type="match status" value="1"/>
</dbReference>
<evidence type="ECO:0000256" key="12">
    <source>
        <dbReference type="RuleBase" id="RU369089"/>
    </source>
</evidence>
<gene>
    <name evidence="15" type="ORF">HU200_008349</name>
</gene>
<dbReference type="InterPro" id="IPR001965">
    <property type="entry name" value="Znf_PHD"/>
</dbReference>
<keyword evidence="10 12" id="KW-0539">Nucleus</keyword>
<feature type="region of interest" description="Disordered" evidence="13">
    <location>
        <begin position="1"/>
        <end position="99"/>
    </location>
</feature>
<dbReference type="GO" id="GO:0006355">
    <property type="term" value="P:regulation of DNA-templated transcription"/>
    <property type="evidence" value="ECO:0007669"/>
    <property type="project" value="UniProtKB-UniRule"/>
</dbReference>
<reference evidence="15" key="1">
    <citation type="submission" date="2020-07" db="EMBL/GenBank/DDBJ databases">
        <title>Genome sequence and genetic diversity analysis of an under-domesticated orphan crop, white fonio (Digitaria exilis).</title>
        <authorList>
            <person name="Bennetzen J.L."/>
            <person name="Chen S."/>
            <person name="Ma X."/>
            <person name="Wang X."/>
            <person name="Yssel A.E.J."/>
            <person name="Chaluvadi S.R."/>
            <person name="Johnson M."/>
            <person name="Gangashetty P."/>
            <person name="Hamidou F."/>
            <person name="Sanogo M.D."/>
            <person name="Zwaenepoel A."/>
            <person name="Wallace J."/>
            <person name="Van De Peer Y."/>
            <person name="Van Deynze A."/>
        </authorList>
    </citation>
    <scope>NUCLEOTIDE SEQUENCE</scope>
    <source>
        <tissue evidence="15">Leaves</tissue>
    </source>
</reference>
<dbReference type="PROSITE" id="PS50016">
    <property type="entry name" value="ZF_PHD_2"/>
    <property type="match status" value="1"/>
</dbReference>
<dbReference type="Proteomes" id="UP000636709">
    <property type="component" value="Unassembled WGS sequence"/>
</dbReference>
<dbReference type="GO" id="GO:0005634">
    <property type="term" value="C:nucleus"/>
    <property type="evidence" value="ECO:0007669"/>
    <property type="project" value="UniProtKB-SubCell"/>
</dbReference>
<accession>A0A835FLB1</accession>
<evidence type="ECO:0000256" key="6">
    <source>
        <dbReference type="ARBA" id="ARBA00022833"/>
    </source>
</evidence>
<dbReference type="Gene3D" id="3.30.40.10">
    <property type="entry name" value="Zinc/RING finger domain, C3HC4 (zinc finger)"/>
    <property type="match status" value="1"/>
</dbReference>
<dbReference type="Pfam" id="PF00628">
    <property type="entry name" value="PHD"/>
    <property type="match status" value="1"/>
</dbReference>
<dbReference type="GO" id="GO:0000976">
    <property type="term" value="F:transcription cis-regulatory region binding"/>
    <property type="evidence" value="ECO:0007669"/>
    <property type="project" value="TreeGrafter"/>
</dbReference>
<dbReference type="GO" id="GO:0008270">
    <property type="term" value="F:zinc ion binding"/>
    <property type="evidence" value="ECO:0007669"/>
    <property type="project" value="UniProtKB-KW"/>
</dbReference>
<dbReference type="FunFam" id="3.30.40.10:FF:000306">
    <property type="entry name" value="PHD finger alfin-like protein"/>
    <property type="match status" value="1"/>
</dbReference>
<keyword evidence="6 12" id="KW-0862">Zinc</keyword>
<comment type="caution">
    <text evidence="15">The sequence shown here is derived from an EMBL/GenBank/DDBJ whole genome shotgun (WGS) entry which is preliminary data.</text>
</comment>
<evidence type="ECO:0000256" key="9">
    <source>
        <dbReference type="ARBA" id="ARBA00023163"/>
    </source>
</evidence>
<keyword evidence="16" id="KW-1185">Reference proteome</keyword>
<evidence type="ECO:0000259" key="14">
    <source>
        <dbReference type="PROSITE" id="PS50016"/>
    </source>
</evidence>
<comment type="similarity">
    <text evidence="3 12">Belongs to the Alfin family.</text>
</comment>
<sequence length="271" mass="29553">MDFPPPLFGSSPRSPVPSRPMHGQGTGAPTGPPPPLPASSTPPAQTPLNGQATGAPMETPAPRRLPRSRGRTPWSGSSGTSAAAAPPSSEPSPKARKPSSLLPLVDLKERSYCRTLRVYVSCVLLLMVFPSLMSLNALAEKLLHNGVLFIFLLSRKRLSAMMKSLQTVHATFITSDTYRRICHLEKMNEDIEDEDEGCGDEPTKCGACGDHYHANAFWIGCDVCDRWFHGKCVNVTSAEAEHIGQYECPECFCEKKGHDYNADPRLSALYK</sequence>
<feature type="domain" description="PHD-type" evidence="14">
    <location>
        <begin position="202"/>
        <end position="254"/>
    </location>
</feature>
<evidence type="ECO:0000256" key="7">
    <source>
        <dbReference type="ARBA" id="ARBA00022853"/>
    </source>
</evidence>
<evidence type="ECO:0000313" key="15">
    <source>
        <dbReference type="EMBL" id="KAF8765835.1"/>
    </source>
</evidence>
<comment type="subcellular location">
    <subcellularLocation>
        <location evidence="2 12">Nucleus</location>
    </subcellularLocation>
</comment>
<dbReference type="InterPro" id="IPR011011">
    <property type="entry name" value="Znf_FYVE_PHD"/>
</dbReference>
<dbReference type="PROSITE" id="PS01359">
    <property type="entry name" value="ZF_PHD_1"/>
    <property type="match status" value="1"/>
</dbReference>
<feature type="compositionally biased region" description="Low complexity" evidence="13">
    <location>
        <begin position="75"/>
        <end position="87"/>
    </location>
</feature>
<dbReference type="InterPro" id="IPR019786">
    <property type="entry name" value="Zinc_finger_PHD-type_CS"/>
</dbReference>
<evidence type="ECO:0000256" key="4">
    <source>
        <dbReference type="ARBA" id="ARBA00022723"/>
    </source>
</evidence>
<dbReference type="OrthoDB" id="436852at2759"/>
<feature type="compositionally biased region" description="Low complexity" evidence="13">
    <location>
        <begin position="38"/>
        <end position="48"/>
    </location>
</feature>
<evidence type="ECO:0000256" key="13">
    <source>
        <dbReference type="SAM" id="MobiDB-lite"/>
    </source>
</evidence>
<dbReference type="CDD" id="cd15613">
    <property type="entry name" value="PHD_AL_plant"/>
    <property type="match status" value="1"/>
</dbReference>
<keyword evidence="5 11" id="KW-0863">Zinc-finger</keyword>
<evidence type="ECO:0000256" key="8">
    <source>
        <dbReference type="ARBA" id="ARBA00023015"/>
    </source>
</evidence>
<evidence type="ECO:0000256" key="1">
    <source>
        <dbReference type="ARBA" id="ARBA00002232"/>
    </source>
</evidence>
<name>A0A835FLB1_9POAL</name>
<dbReference type="GO" id="GO:0006325">
    <property type="term" value="P:chromatin organization"/>
    <property type="evidence" value="ECO:0007669"/>
    <property type="project" value="UniProtKB-UniRule"/>
</dbReference>
<protein>
    <recommendedName>
        <fullName evidence="12">PHD finger protein ALFIN-LIKE</fullName>
    </recommendedName>
</protein>
<comment type="subunit">
    <text evidence="12">Interacts with H3K4me3 and to a lesser extent with H3K4me2.</text>
</comment>
<dbReference type="EMBL" id="JACEFO010000544">
    <property type="protein sequence ID" value="KAF8765835.1"/>
    <property type="molecule type" value="Genomic_DNA"/>
</dbReference>
<dbReference type="AlphaFoldDB" id="A0A835FLB1"/>
<dbReference type="SUPFAM" id="SSF57903">
    <property type="entry name" value="FYVE/PHD zinc finger"/>
    <property type="match status" value="1"/>
</dbReference>
<keyword evidence="7 12" id="KW-0156">Chromatin regulator</keyword>
<dbReference type="PANTHER" id="PTHR12321">
    <property type="entry name" value="CPG BINDING PROTEIN"/>
    <property type="match status" value="1"/>
</dbReference>
<dbReference type="InterPro" id="IPR019787">
    <property type="entry name" value="Znf_PHD-finger"/>
</dbReference>
<evidence type="ECO:0000256" key="11">
    <source>
        <dbReference type="PROSITE-ProRule" id="PRU00146"/>
    </source>
</evidence>
<evidence type="ECO:0000256" key="5">
    <source>
        <dbReference type="ARBA" id="ARBA00022771"/>
    </source>
</evidence>
<dbReference type="InterPro" id="IPR013083">
    <property type="entry name" value="Znf_RING/FYVE/PHD"/>
</dbReference>
<proteinExistence type="inferred from homology"/>
<evidence type="ECO:0000313" key="16">
    <source>
        <dbReference type="Proteomes" id="UP000636709"/>
    </source>
</evidence>
<dbReference type="GO" id="GO:0042393">
    <property type="term" value="F:histone binding"/>
    <property type="evidence" value="ECO:0007669"/>
    <property type="project" value="UniProtKB-UniRule"/>
</dbReference>
<comment type="domain">
    <text evidence="12">The PHD-type zinc finger mediates the binding to H3K4me3.</text>
</comment>
<keyword evidence="9 12" id="KW-0804">Transcription</keyword>
<dbReference type="SMART" id="SM00249">
    <property type="entry name" value="PHD"/>
    <property type="match status" value="1"/>
</dbReference>
<dbReference type="GO" id="GO:0003712">
    <property type="term" value="F:transcription coregulator activity"/>
    <property type="evidence" value="ECO:0007669"/>
    <property type="project" value="TreeGrafter"/>
</dbReference>